<evidence type="ECO:0000313" key="2">
    <source>
        <dbReference type="WBParaSite" id="ALUE_0001783501-mRNA-1"/>
    </source>
</evidence>
<accession>A0A0M3IHF2</accession>
<dbReference type="WBParaSite" id="ALUE_0001783501-mRNA-1">
    <property type="protein sequence ID" value="ALUE_0001783501-mRNA-1"/>
    <property type="gene ID" value="ALUE_0001783501"/>
</dbReference>
<organism evidence="1 2">
    <name type="scientific">Ascaris lumbricoides</name>
    <name type="common">Giant roundworm</name>
    <dbReference type="NCBI Taxonomy" id="6252"/>
    <lineage>
        <taxon>Eukaryota</taxon>
        <taxon>Metazoa</taxon>
        <taxon>Ecdysozoa</taxon>
        <taxon>Nematoda</taxon>
        <taxon>Chromadorea</taxon>
        <taxon>Rhabditida</taxon>
        <taxon>Spirurina</taxon>
        <taxon>Ascaridomorpha</taxon>
        <taxon>Ascaridoidea</taxon>
        <taxon>Ascarididae</taxon>
        <taxon>Ascaris</taxon>
    </lineage>
</organism>
<name>A0A0M3IHF2_ASCLU</name>
<dbReference type="AlphaFoldDB" id="A0A0M3IHF2"/>
<reference evidence="2" key="1">
    <citation type="submission" date="2017-02" db="UniProtKB">
        <authorList>
            <consortium name="WormBaseParasite"/>
        </authorList>
    </citation>
    <scope>IDENTIFICATION</scope>
</reference>
<sequence length="59" mass="7304">MASFQRILRHTLLCKFHDRISDCSILQKDCRRPNANDINEWRRRIKTKKEKKELFDLMR</sequence>
<protein>
    <submittedName>
        <fullName evidence="2">THAP-type domain-containing protein</fullName>
    </submittedName>
</protein>
<keyword evidence="1" id="KW-1185">Reference proteome</keyword>
<proteinExistence type="predicted"/>
<evidence type="ECO:0000313" key="1">
    <source>
        <dbReference type="Proteomes" id="UP000036681"/>
    </source>
</evidence>
<dbReference type="Proteomes" id="UP000036681">
    <property type="component" value="Unplaced"/>
</dbReference>